<dbReference type="PATRIC" id="fig|1002364.3.peg.2168"/>
<accession>G9Y7F2</accession>
<comment type="caution">
    <text evidence="1">The sequence shown here is derived from an EMBL/GenBank/DDBJ whole genome shotgun (WGS) entry which is preliminary data.</text>
</comment>
<dbReference type="HOGENOM" id="CLU_139008_1_1_6"/>
<evidence type="ECO:0000313" key="1">
    <source>
        <dbReference type="EMBL" id="EHM42048.1"/>
    </source>
</evidence>
<protein>
    <recommendedName>
        <fullName evidence="3">Lipoprotein</fullName>
    </recommendedName>
</protein>
<gene>
    <name evidence="1" type="ORF">HMPREF0454_02412</name>
</gene>
<reference evidence="1 2" key="1">
    <citation type="submission" date="2011-08" db="EMBL/GenBank/DDBJ databases">
        <authorList>
            <person name="Weinstock G."/>
            <person name="Sodergren E."/>
            <person name="Clifton S."/>
            <person name="Fulton L."/>
            <person name="Fulton B."/>
            <person name="Courtney L."/>
            <person name="Fronick C."/>
            <person name="Harrison M."/>
            <person name="Strong C."/>
            <person name="Farmer C."/>
            <person name="Delahaunty K."/>
            <person name="Markovic C."/>
            <person name="Hall O."/>
            <person name="Minx P."/>
            <person name="Tomlinson C."/>
            <person name="Mitreva M."/>
            <person name="Hou S."/>
            <person name="Chen J."/>
            <person name="Wollam A."/>
            <person name="Pepin K.H."/>
            <person name="Johnson M."/>
            <person name="Bhonagiri V."/>
            <person name="Zhang X."/>
            <person name="Suruliraj S."/>
            <person name="Warren W."/>
            <person name="Chinwalla A."/>
            <person name="Mardis E.R."/>
            <person name="Wilson R.K."/>
        </authorList>
    </citation>
    <scope>NUCLEOTIDE SEQUENCE [LARGE SCALE GENOMIC DNA]</scope>
    <source>
        <strain evidence="1 2">ATCC 51873</strain>
    </source>
</reference>
<organism evidence="1 2">
    <name type="scientific">Hafnia alvei ATCC 51873</name>
    <dbReference type="NCBI Taxonomy" id="1002364"/>
    <lineage>
        <taxon>Bacteria</taxon>
        <taxon>Pseudomonadati</taxon>
        <taxon>Pseudomonadota</taxon>
        <taxon>Gammaproteobacteria</taxon>
        <taxon>Enterobacterales</taxon>
        <taxon>Hafniaceae</taxon>
        <taxon>Hafnia</taxon>
    </lineage>
</organism>
<evidence type="ECO:0008006" key="3">
    <source>
        <dbReference type="Google" id="ProtNLM"/>
    </source>
</evidence>
<proteinExistence type="predicted"/>
<dbReference type="InterPro" id="IPR014508">
    <property type="entry name" value="UCP020555_TPR-like"/>
</dbReference>
<evidence type="ECO:0000313" key="2">
    <source>
        <dbReference type="Proteomes" id="UP000005959"/>
    </source>
</evidence>
<dbReference type="Pfam" id="PF16068">
    <property type="entry name" value="DUF4810"/>
    <property type="match status" value="1"/>
</dbReference>
<dbReference type="PIRSF" id="PIRSF020555">
    <property type="entry name" value="UCP020555"/>
    <property type="match status" value="1"/>
</dbReference>
<dbReference type="AlphaFoldDB" id="G9Y7F2"/>
<sequence length="134" mass="14850">MAASSIIIKYTDNHFMKFVRYSGLLLAVALLAGCATAPKPLYSWDNYQSAIYQYYQLGETGPEQQIATLKASIEKSRSKGLPVPPGLHAHLGMLYSNTGQMDLAMAEFEAEKAQYPESATFMDFLTRKNKGAMK</sequence>
<dbReference type="Proteomes" id="UP000005959">
    <property type="component" value="Unassembled WGS sequence"/>
</dbReference>
<dbReference type="EMBL" id="AGCI01000059">
    <property type="protein sequence ID" value="EHM42048.1"/>
    <property type="molecule type" value="Genomic_DNA"/>
</dbReference>
<name>G9Y7F2_HAFAL</name>